<dbReference type="RefSeq" id="WP_216519120.1">
    <property type="nucleotide sequence ID" value="NZ_JAHLPM010000007.1"/>
</dbReference>
<reference evidence="2 3" key="1">
    <citation type="submission" date="2021-06" db="EMBL/GenBank/DDBJ databases">
        <authorList>
            <person name="Sun Q."/>
            <person name="Li D."/>
        </authorList>
    </citation>
    <scope>NUCLEOTIDE SEQUENCE [LARGE SCALE GENOMIC DNA]</scope>
    <source>
        <strain evidence="2 3">MSJ-40</strain>
    </source>
</reference>
<dbReference type="InterPro" id="IPR030949">
    <property type="entry name" value="ECF_S_folate_fam"/>
</dbReference>
<feature type="transmembrane region" description="Helical" evidence="1">
    <location>
        <begin position="56"/>
        <end position="79"/>
    </location>
</feature>
<feature type="transmembrane region" description="Helical" evidence="1">
    <location>
        <begin position="14"/>
        <end position="35"/>
    </location>
</feature>
<dbReference type="NCBIfam" id="TIGR04518">
    <property type="entry name" value="ECF_S_folT_fam"/>
    <property type="match status" value="1"/>
</dbReference>
<keyword evidence="1" id="KW-1133">Transmembrane helix</keyword>
<keyword evidence="1" id="KW-0812">Transmembrane</keyword>
<evidence type="ECO:0000313" key="3">
    <source>
        <dbReference type="Proteomes" id="UP000749471"/>
    </source>
</evidence>
<dbReference type="Pfam" id="PF07155">
    <property type="entry name" value="ECF-ribofla_trS"/>
    <property type="match status" value="1"/>
</dbReference>
<feature type="transmembrane region" description="Helical" evidence="1">
    <location>
        <begin position="85"/>
        <end position="103"/>
    </location>
</feature>
<comment type="caution">
    <text evidence="2">The sequence shown here is derived from an EMBL/GenBank/DDBJ whole genome shotgun (WGS) entry which is preliminary data.</text>
</comment>
<dbReference type="Proteomes" id="UP000749471">
    <property type="component" value="Unassembled WGS sequence"/>
</dbReference>
<dbReference type="InterPro" id="IPR009825">
    <property type="entry name" value="ECF_substrate-spec-like"/>
</dbReference>
<protein>
    <submittedName>
        <fullName evidence="2">Folate family ECF transporter S component</fullName>
    </submittedName>
</protein>
<evidence type="ECO:0000256" key="1">
    <source>
        <dbReference type="SAM" id="Phobius"/>
    </source>
</evidence>
<accession>A0ABS6E7I3</accession>
<keyword evidence="1" id="KW-0472">Membrane</keyword>
<name>A0ABS6E7I3_9FIRM</name>
<feature type="transmembrane region" description="Helical" evidence="1">
    <location>
        <begin position="158"/>
        <end position="179"/>
    </location>
</feature>
<feature type="transmembrane region" description="Helical" evidence="1">
    <location>
        <begin position="124"/>
        <end position="146"/>
    </location>
</feature>
<proteinExistence type="predicted"/>
<sequence length="185" mass="20145">MNNSRRSSMDIKTLVMASFLTAISIVLTRFFYLMIPLAGLPSTLRVSFGEIPIMMSGFLFGPLVGGLTGLAADLIGVLINPQGAYFPGFTVSSILWGVIPGVFGQLFRRKGYSKDIFSIKRIGLTVITCIAIVSVMLNTYWLSIMLDKGVLVLLPGRLISGLANIPIQTLIITTLLKYITNVVRV</sequence>
<gene>
    <name evidence="2" type="ORF">KQI42_09300</name>
</gene>
<dbReference type="EMBL" id="JAHLPM010000007">
    <property type="protein sequence ID" value="MBU5438204.1"/>
    <property type="molecule type" value="Genomic_DNA"/>
</dbReference>
<organism evidence="2 3">
    <name type="scientific">Tissierella simiarum</name>
    <dbReference type="NCBI Taxonomy" id="2841534"/>
    <lineage>
        <taxon>Bacteria</taxon>
        <taxon>Bacillati</taxon>
        <taxon>Bacillota</taxon>
        <taxon>Tissierellia</taxon>
        <taxon>Tissierellales</taxon>
        <taxon>Tissierellaceae</taxon>
        <taxon>Tissierella</taxon>
    </lineage>
</organism>
<evidence type="ECO:0000313" key="2">
    <source>
        <dbReference type="EMBL" id="MBU5438204.1"/>
    </source>
</evidence>
<keyword evidence="3" id="KW-1185">Reference proteome</keyword>